<protein>
    <submittedName>
        <fullName evidence="5">FCD domain-containing protein</fullName>
    </submittedName>
</protein>
<evidence type="ECO:0000313" key="5">
    <source>
        <dbReference type="EMBL" id="KAA9378233.1"/>
    </source>
</evidence>
<gene>
    <name evidence="5" type="ORF">F5972_15215</name>
</gene>
<dbReference type="InterPro" id="IPR011711">
    <property type="entry name" value="GntR_C"/>
</dbReference>
<accession>A0A5J5K254</accession>
<dbReference type="InterPro" id="IPR008920">
    <property type="entry name" value="TF_FadR/GntR_C"/>
</dbReference>
<sequence length="260" mass="28355">MSDVPYPISSPLSHQELLLLDIVAESADPVGARIATRLLGDSGIALSEASTSRLLARLDELGLTVSSGRKGRVVTDAGRRVAQVTQRTRRQAKGLHQALDIQNARQLLDLLYARRGVEREAARWAAARATPDDIERLEELVNGHREALDAGGDARLCGMRFHREIFRISRNRLLQAIGEVVLDESLEPLERVLDVITGGHGTLAQSAPEHVDVLAAIRAGDPDEAERTMLAHVDRLIEEAEGAATDRGAEVVKRLIELTL</sequence>
<evidence type="ECO:0000256" key="3">
    <source>
        <dbReference type="ARBA" id="ARBA00023163"/>
    </source>
</evidence>
<reference evidence="5 6" key="1">
    <citation type="submission" date="2019-09" db="EMBL/GenBank/DDBJ databases">
        <title>Screening of Novel Bioactive Compounds from Soil-Associated.</title>
        <authorList>
            <person name="Gong X."/>
        </authorList>
    </citation>
    <scope>NUCLEOTIDE SEQUENCE [LARGE SCALE GENOMIC DNA]</scope>
    <source>
        <strain evidence="5 6">Gxj-6</strain>
    </source>
</reference>
<keyword evidence="1" id="KW-0805">Transcription regulation</keyword>
<feature type="domain" description="GntR C-terminal" evidence="4">
    <location>
        <begin position="109"/>
        <end position="235"/>
    </location>
</feature>
<dbReference type="AlphaFoldDB" id="A0A5J5K254"/>
<dbReference type="SMART" id="SM00895">
    <property type="entry name" value="FCD"/>
    <property type="match status" value="1"/>
</dbReference>
<dbReference type="Proteomes" id="UP000327011">
    <property type="component" value="Unassembled WGS sequence"/>
</dbReference>
<evidence type="ECO:0000256" key="1">
    <source>
        <dbReference type="ARBA" id="ARBA00023015"/>
    </source>
</evidence>
<keyword evidence="6" id="KW-1185">Reference proteome</keyword>
<evidence type="ECO:0000256" key="2">
    <source>
        <dbReference type="ARBA" id="ARBA00023125"/>
    </source>
</evidence>
<dbReference type="RefSeq" id="WP_150934145.1">
    <property type="nucleotide sequence ID" value="NZ_VYTZ01000005.1"/>
</dbReference>
<evidence type="ECO:0000313" key="6">
    <source>
        <dbReference type="Proteomes" id="UP000327011"/>
    </source>
</evidence>
<dbReference type="Pfam" id="PF08461">
    <property type="entry name" value="WHD_RNase_R"/>
    <property type="match status" value="1"/>
</dbReference>
<dbReference type="InterPro" id="IPR013668">
    <property type="entry name" value="RNase_R_HTH_12"/>
</dbReference>
<keyword evidence="3" id="KW-0804">Transcription</keyword>
<comment type="caution">
    <text evidence="5">The sequence shown here is derived from an EMBL/GenBank/DDBJ whole genome shotgun (WGS) entry which is preliminary data.</text>
</comment>
<organism evidence="5 6">
    <name type="scientific">Microbispora cellulosiformans</name>
    <dbReference type="NCBI Taxonomy" id="2614688"/>
    <lineage>
        <taxon>Bacteria</taxon>
        <taxon>Bacillati</taxon>
        <taxon>Actinomycetota</taxon>
        <taxon>Actinomycetes</taxon>
        <taxon>Streptosporangiales</taxon>
        <taxon>Streptosporangiaceae</taxon>
        <taxon>Microbispora</taxon>
    </lineage>
</organism>
<dbReference type="PANTHER" id="PTHR43537">
    <property type="entry name" value="TRANSCRIPTIONAL REGULATOR, GNTR FAMILY"/>
    <property type="match status" value="1"/>
</dbReference>
<dbReference type="Gene3D" id="1.20.120.530">
    <property type="entry name" value="GntR ligand-binding domain-like"/>
    <property type="match status" value="1"/>
</dbReference>
<proteinExistence type="predicted"/>
<dbReference type="SUPFAM" id="SSF48008">
    <property type="entry name" value="GntR ligand-binding domain-like"/>
    <property type="match status" value="1"/>
</dbReference>
<dbReference type="GO" id="GO:0003677">
    <property type="term" value="F:DNA binding"/>
    <property type="evidence" value="ECO:0007669"/>
    <property type="project" value="UniProtKB-KW"/>
</dbReference>
<dbReference type="PANTHER" id="PTHR43537:SF5">
    <property type="entry name" value="UXU OPERON TRANSCRIPTIONAL REGULATOR"/>
    <property type="match status" value="1"/>
</dbReference>
<dbReference type="EMBL" id="VYTZ01000005">
    <property type="protein sequence ID" value="KAA9378233.1"/>
    <property type="molecule type" value="Genomic_DNA"/>
</dbReference>
<dbReference type="Pfam" id="PF07729">
    <property type="entry name" value="FCD"/>
    <property type="match status" value="1"/>
</dbReference>
<keyword evidence="2" id="KW-0238">DNA-binding</keyword>
<evidence type="ECO:0000259" key="4">
    <source>
        <dbReference type="SMART" id="SM00895"/>
    </source>
</evidence>
<name>A0A5J5K254_9ACTN</name>